<dbReference type="PROSITE" id="PS50104">
    <property type="entry name" value="TIR"/>
    <property type="match status" value="1"/>
</dbReference>
<organism evidence="2 3">
    <name type="scientific">Candidatus Magnetoglobus multicellularis str. Araruama</name>
    <dbReference type="NCBI Taxonomy" id="890399"/>
    <lineage>
        <taxon>Bacteria</taxon>
        <taxon>Pseudomonadati</taxon>
        <taxon>Thermodesulfobacteriota</taxon>
        <taxon>Desulfobacteria</taxon>
        <taxon>Desulfobacterales</taxon>
        <taxon>Desulfobacteraceae</taxon>
        <taxon>Candidatus Magnetoglobus</taxon>
    </lineage>
</organism>
<name>A0A1V1NRV8_9BACT</name>
<evidence type="ECO:0000313" key="2">
    <source>
        <dbReference type="EMBL" id="ETR65309.1"/>
    </source>
</evidence>
<dbReference type="EMBL" id="ATBP01002958">
    <property type="protein sequence ID" value="ETR65309.1"/>
    <property type="molecule type" value="Genomic_DNA"/>
</dbReference>
<dbReference type="InterPro" id="IPR000157">
    <property type="entry name" value="TIR_dom"/>
</dbReference>
<dbReference type="Proteomes" id="UP000189670">
    <property type="component" value="Unassembled WGS sequence"/>
</dbReference>
<protein>
    <submittedName>
        <fullName evidence="2">TIR protein</fullName>
    </submittedName>
</protein>
<dbReference type="SUPFAM" id="SSF52200">
    <property type="entry name" value="Toll/Interleukin receptor TIR domain"/>
    <property type="match status" value="1"/>
</dbReference>
<dbReference type="InterPro" id="IPR035897">
    <property type="entry name" value="Toll_tir_struct_dom_sf"/>
</dbReference>
<comment type="caution">
    <text evidence="2">The sequence shown here is derived from an EMBL/GenBank/DDBJ whole genome shotgun (WGS) entry which is preliminary data.</text>
</comment>
<accession>A0A1V1NRV8</accession>
<dbReference type="GO" id="GO:0007165">
    <property type="term" value="P:signal transduction"/>
    <property type="evidence" value="ECO:0007669"/>
    <property type="project" value="InterPro"/>
</dbReference>
<gene>
    <name evidence="2" type="ORF">OMM_06086</name>
</gene>
<evidence type="ECO:0000313" key="3">
    <source>
        <dbReference type="Proteomes" id="UP000189670"/>
    </source>
</evidence>
<dbReference type="Gene3D" id="3.40.50.10140">
    <property type="entry name" value="Toll/interleukin-1 receptor homology (TIR) domain"/>
    <property type="match status" value="1"/>
</dbReference>
<reference evidence="3" key="1">
    <citation type="submission" date="2012-11" db="EMBL/GenBank/DDBJ databases">
        <authorList>
            <person name="Lucero-Rivera Y.E."/>
            <person name="Tovar-Ramirez D."/>
        </authorList>
    </citation>
    <scope>NUCLEOTIDE SEQUENCE [LARGE SCALE GENOMIC DNA]</scope>
    <source>
        <strain evidence="3">Araruama</strain>
    </source>
</reference>
<feature type="domain" description="TIR" evidence="1">
    <location>
        <begin position="14"/>
        <end position="157"/>
    </location>
</feature>
<sequence length="160" mass="19043">MDYPDPDDGSSSYVRKHIFISYCHKDRKYLNQLKSALDVLTHKNIHSWYDKHIKTGDQWNLKIHTEIEKADMAVCLITENFLKSEYIRDTEIPAILNRRQEGLKIFPILFDDCMWNLLDWLKEIQIFPEECKPVKEFSEDKQNEQLKEIARRVAETLGVQ</sequence>
<evidence type="ECO:0000259" key="1">
    <source>
        <dbReference type="PROSITE" id="PS50104"/>
    </source>
</evidence>
<dbReference type="Pfam" id="PF13676">
    <property type="entry name" value="TIR_2"/>
    <property type="match status" value="1"/>
</dbReference>
<dbReference type="AlphaFoldDB" id="A0A1V1NRV8"/>
<proteinExistence type="predicted"/>
<dbReference type="SMART" id="SM00255">
    <property type="entry name" value="TIR"/>
    <property type="match status" value="1"/>
</dbReference>